<reference evidence="4" key="1">
    <citation type="submission" date="2016-10" db="EMBL/GenBank/DDBJ databases">
        <authorList>
            <person name="Varghese N."/>
            <person name="Submissions S."/>
        </authorList>
    </citation>
    <scope>NUCLEOTIDE SEQUENCE [LARGE SCALE GENOMIC DNA]</scope>
    <source>
        <strain evidence="4">CGMCC 4.7047</strain>
    </source>
</reference>
<dbReference type="Proteomes" id="UP000198873">
    <property type="component" value="Unassembled WGS sequence"/>
</dbReference>
<evidence type="ECO:0000256" key="1">
    <source>
        <dbReference type="SAM" id="MobiDB-lite"/>
    </source>
</evidence>
<feature type="compositionally biased region" description="Basic and acidic residues" evidence="1">
    <location>
        <begin position="10"/>
        <end position="30"/>
    </location>
</feature>
<dbReference type="RefSeq" id="WP_093844064.1">
    <property type="nucleotide sequence ID" value="NZ_FPAB01000008.1"/>
</dbReference>
<dbReference type="STRING" id="1176198.SAMN05444716_108135"/>
<proteinExistence type="predicted"/>
<evidence type="ECO:0000313" key="4">
    <source>
        <dbReference type="Proteomes" id="UP000198873"/>
    </source>
</evidence>
<gene>
    <name evidence="3" type="ORF">SAMN05444716_108135</name>
</gene>
<dbReference type="Pfam" id="PF08378">
    <property type="entry name" value="NERD"/>
    <property type="match status" value="1"/>
</dbReference>
<feature type="domain" description="NERD" evidence="2">
    <location>
        <begin position="75"/>
        <end position="179"/>
    </location>
</feature>
<sequence>MDPSEWGIEPGREAHPGPRRDGPLWLHPDDDLAPNRPGETLYGLLADRPESRGGRLVRALLGRDRDTAALRERLAGERSAGAALDRLAGAGWEILHSLPLPGAATLSHLAIGPAGVFGCHTVAHARGPLRVGDPDDEQVRTGARRGEPHLRHCRRGAALAAHALTRGCGFPVTVSPVLICVTAGQVGYGAVPDDVRVLREHQVDGLTRYGALLTPDLIRAIHGVARDRRTWRGL</sequence>
<feature type="region of interest" description="Disordered" evidence="1">
    <location>
        <begin position="1"/>
        <end position="33"/>
    </location>
</feature>
<dbReference type="AlphaFoldDB" id="A0A1I6VIA1"/>
<organism evidence="3 4">
    <name type="scientific">Streptomyces harbinensis</name>
    <dbReference type="NCBI Taxonomy" id="1176198"/>
    <lineage>
        <taxon>Bacteria</taxon>
        <taxon>Bacillati</taxon>
        <taxon>Actinomycetota</taxon>
        <taxon>Actinomycetes</taxon>
        <taxon>Kitasatosporales</taxon>
        <taxon>Streptomycetaceae</taxon>
        <taxon>Streptomyces</taxon>
    </lineage>
</organism>
<accession>A0A1I6VIA1</accession>
<protein>
    <recommendedName>
        <fullName evidence="2">NERD domain-containing protein</fullName>
    </recommendedName>
</protein>
<dbReference type="EMBL" id="FPAB01000008">
    <property type="protein sequence ID" value="SFT13468.1"/>
    <property type="molecule type" value="Genomic_DNA"/>
</dbReference>
<name>A0A1I6VIA1_9ACTN</name>
<evidence type="ECO:0000313" key="3">
    <source>
        <dbReference type="EMBL" id="SFT13468.1"/>
    </source>
</evidence>
<keyword evidence="4" id="KW-1185">Reference proteome</keyword>
<evidence type="ECO:0000259" key="2">
    <source>
        <dbReference type="Pfam" id="PF08378"/>
    </source>
</evidence>
<dbReference type="InterPro" id="IPR011528">
    <property type="entry name" value="NERD"/>
</dbReference>